<reference evidence="1" key="1">
    <citation type="submission" date="2023-06" db="EMBL/GenBank/DDBJ databases">
        <title>Complete Genome of Candidatus Phytoplasma asteris M33.</title>
        <authorList>
            <person name="Toth R."/>
            <person name="Ilic A.-M."/>
            <person name="Huettel B."/>
            <person name="Duduk B."/>
            <person name="Kube M."/>
        </authorList>
    </citation>
    <scope>NUCLEOTIDE SEQUENCE [LARGE SCALE GENOMIC DNA]</scope>
    <source>
        <strain evidence="1">M33</strain>
    </source>
</reference>
<dbReference type="EMBL" id="CP128397">
    <property type="protein sequence ID" value="WZN38248.1"/>
    <property type="molecule type" value="Genomic_DNA"/>
</dbReference>
<name>A0ABZ2YEE9_9MOLU</name>
<keyword evidence="2" id="KW-1185">Reference proteome</keyword>
<accession>A0ABZ2YEE9</accession>
<evidence type="ECO:0000313" key="1">
    <source>
        <dbReference type="EMBL" id="WZN38248.1"/>
    </source>
</evidence>
<organism evidence="1 2">
    <name type="scientific">Candidatus Phytoplasma asteris</name>
    <dbReference type="NCBI Taxonomy" id="85620"/>
    <lineage>
        <taxon>Bacteria</taxon>
        <taxon>Bacillati</taxon>
        <taxon>Mycoplasmatota</taxon>
        <taxon>Mollicutes</taxon>
        <taxon>Acholeplasmatales</taxon>
        <taxon>Acholeplasmataceae</taxon>
        <taxon>Candidatus Phytoplasma</taxon>
        <taxon>16SrI (Aster yellows group)</taxon>
    </lineage>
</organism>
<gene>
    <name evidence="1" type="ORF">M33023_00300</name>
</gene>
<sequence>MINEVQLIDYEFLNSFYFFKKYLNNFCLNAQFFSKNIFRKERPTI</sequence>
<dbReference type="Proteomes" id="UP001470586">
    <property type="component" value="Chromosome"/>
</dbReference>
<evidence type="ECO:0000313" key="2">
    <source>
        <dbReference type="Proteomes" id="UP001470586"/>
    </source>
</evidence>
<proteinExistence type="predicted"/>
<protein>
    <submittedName>
        <fullName evidence="1">Uncharacterized protein</fullName>
    </submittedName>
</protein>